<feature type="transmembrane region" description="Helical" evidence="6">
    <location>
        <begin position="131"/>
        <end position="154"/>
    </location>
</feature>
<keyword evidence="3 6" id="KW-0812">Transmembrane</keyword>
<feature type="transmembrane region" description="Helical" evidence="6">
    <location>
        <begin position="91"/>
        <end position="111"/>
    </location>
</feature>
<feature type="chain" id="PRO_5019091049" evidence="7">
    <location>
        <begin position="23"/>
        <end position="644"/>
    </location>
</feature>
<dbReference type="InterPro" id="IPR019108">
    <property type="entry name" value="Caa3_assmbl_CtaG-rel"/>
</dbReference>
<feature type="transmembrane region" description="Helical" evidence="6">
    <location>
        <begin position="299"/>
        <end position="317"/>
    </location>
</feature>
<feature type="transmembrane region" description="Helical" evidence="6">
    <location>
        <begin position="46"/>
        <end position="71"/>
    </location>
</feature>
<keyword evidence="9" id="KW-1185">Reference proteome</keyword>
<evidence type="ECO:0000256" key="2">
    <source>
        <dbReference type="ARBA" id="ARBA00022475"/>
    </source>
</evidence>
<evidence type="ECO:0000256" key="4">
    <source>
        <dbReference type="ARBA" id="ARBA00022989"/>
    </source>
</evidence>
<evidence type="ECO:0000313" key="9">
    <source>
        <dbReference type="Proteomes" id="UP000274327"/>
    </source>
</evidence>
<keyword evidence="5 6" id="KW-0472">Membrane</keyword>
<reference evidence="8 9" key="1">
    <citation type="submission" date="2018-07" db="EMBL/GenBank/DDBJ databases">
        <title>Brachybacteriurn paraconglorneratum KCTC 9916.</title>
        <authorList>
            <person name="Li Y."/>
        </authorList>
    </citation>
    <scope>NUCLEOTIDE SEQUENCE [LARGE SCALE GENOMIC DNA]</scope>
    <source>
        <strain evidence="8 9">KCTC 9916</strain>
    </source>
</reference>
<dbReference type="GO" id="GO:0005886">
    <property type="term" value="C:plasma membrane"/>
    <property type="evidence" value="ECO:0007669"/>
    <property type="project" value="UniProtKB-SubCell"/>
</dbReference>
<feature type="transmembrane region" description="Helical" evidence="6">
    <location>
        <begin position="506"/>
        <end position="523"/>
    </location>
</feature>
<comment type="caution">
    <text evidence="8">The sequence shown here is derived from an EMBL/GenBank/DDBJ whole genome shotgun (WGS) entry which is preliminary data.</text>
</comment>
<evidence type="ECO:0000313" key="8">
    <source>
        <dbReference type="EMBL" id="RRR17296.1"/>
    </source>
</evidence>
<dbReference type="Proteomes" id="UP000274327">
    <property type="component" value="Unassembled WGS sequence"/>
</dbReference>
<comment type="subcellular location">
    <subcellularLocation>
        <location evidence="1">Cell membrane</location>
        <topology evidence="1">Multi-pass membrane protein</topology>
    </subcellularLocation>
</comment>
<keyword evidence="4 6" id="KW-1133">Transmembrane helix</keyword>
<name>A0A426SGY6_9MICO</name>
<feature type="transmembrane region" description="Helical" evidence="6">
    <location>
        <begin position="166"/>
        <end position="186"/>
    </location>
</feature>
<feature type="transmembrane region" description="Helical" evidence="6">
    <location>
        <begin position="238"/>
        <end position="258"/>
    </location>
</feature>
<feature type="transmembrane region" description="Helical" evidence="6">
    <location>
        <begin position="354"/>
        <end position="374"/>
    </location>
</feature>
<dbReference type="Pfam" id="PF09678">
    <property type="entry name" value="Caa3_CtaG"/>
    <property type="match status" value="1"/>
</dbReference>
<dbReference type="AlphaFoldDB" id="A0A426SGY6"/>
<protein>
    <submittedName>
        <fullName evidence="8">Cytochrome c oxidase assembly protein</fullName>
    </submittedName>
</protein>
<dbReference type="EMBL" id="QOCI01000014">
    <property type="protein sequence ID" value="RRR17296.1"/>
    <property type="molecule type" value="Genomic_DNA"/>
</dbReference>
<keyword evidence="2" id="KW-1003">Cell membrane</keyword>
<sequence>MKQRVVLLAVGSLLLAALPAVAANLLSGPAVYEDIHREFPGLGTAVVAAGLRGAADLAALVSLGAVVAVLFLHPRSIRSASSVRFGPDLTLLTWASGAWVVLAAANVIVSAPESNGLGMGRLLEPGSFGPLYMFGYMPRAWTVTLVGALVLWLCSYWGTRWTTLLPGLWAGIVGALAPVVVGQILVGPDHDIGGDAGALQVIAGGVLLGPILVTAALQVIRHDEGGRLPLLVGRVSRMGLVGAAVVLVTELVVTWFKLAGTTPWGSVTGVLALVRLALLVALIVALVVMQRRSVHRMAVPALLIIMWVAIGAAMTRIPPPQYFVPTSIPQVFMGFEVPDAPTLGTLMSTWRLNLLFAVLAVAGIAFYLAMVIALRRRGTSWPISRVLLWCGGWLVVLAATSSGFGKYSAPDFGVHMVVHMSLSMLAPILLVQGGVITLVLRTARVDRRRAGVHSWVTQILHWRLLRVLYHPAFVFIIFIGSYYGLYFTPLFETMMSVHWAHQLMNLHFLATGYAYYSLIIGVDRPPRPLPHIGKLGYTFAAMPFHAFFGVAIISAPSLFAENYYRSLALPWADLERSQQTAGAVAWAGGEIPLIIAIVALCIQWARQDDKEARRRDRHLDRGLDTEFDAYNDMLKKLSDRERTR</sequence>
<evidence type="ECO:0000256" key="3">
    <source>
        <dbReference type="ARBA" id="ARBA00022692"/>
    </source>
</evidence>
<gene>
    <name evidence="8" type="ORF">DS079_14580</name>
</gene>
<evidence type="ECO:0000256" key="1">
    <source>
        <dbReference type="ARBA" id="ARBA00004651"/>
    </source>
</evidence>
<feature type="transmembrane region" description="Helical" evidence="6">
    <location>
        <begin position="198"/>
        <end position="217"/>
    </location>
</feature>
<feature type="signal peptide" evidence="7">
    <location>
        <begin position="1"/>
        <end position="22"/>
    </location>
</feature>
<feature type="transmembrane region" description="Helical" evidence="6">
    <location>
        <begin position="416"/>
        <end position="440"/>
    </location>
</feature>
<accession>A0A426SGY6</accession>
<organism evidence="8 9">
    <name type="scientific">Brachybacterium paraconglomeratum</name>
    <dbReference type="NCBI Taxonomy" id="173362"/>
    <lineage>
        <taxon>Bacteria</taxon>
        <taxon>Bacillati</taxon>
        <taxon>Actinomycetota</taxon>
        <taxon>Actinomycetes</taxon>
        <taxon>Micrococcales</taxon>
        <taxon>Dermabacteraceae</taxon>
        <taxon>Brachybacterium</taxon>
    </lineage>
</organism>
<feature type="transmembrane region" description="Helical" evidence="6">
    <location>
        <begin position="535"/>
        <end position="560"/>
    </location>
</feature>
<keyword evidence="7" id="KW-0732">Signal</keyword>
<proteinExistence type="predicted"/>
<feature type="transmembrane region" description="Helical" evidence="6">
    <location>
        <begin position="467"/>
        <end position="486"/>
    </location>
</feature>
<feature type="transmembrane region" description="Helical" evidence="6">
    <location>
        <begin position="264"/>
        <end position="287"/>
    </location>
</feature>
<evidence type="ECO:0000256" key="7">
    <source>
        <dbReference type="SAM" id="SignalP"/>
    </source>
</evidence>
<feature type="transmembrane region" description="Helical" evidence="6">
    <location>
        <begin position="580"/>
        <end position="605"/>
    </location>
</feature>
<evidence type="ECO:0000256" key="6">
    <source>
        <dbReference type="SAM" id="Phobius"/>
    </source>
</evidence>
<evidence type="ECO:0000256" key="5">
    <source>
        <dbReference type="ARBA" id="ARBA00023136"/>
    </source>
</evidence>
<feature type="transmembrane region" description="Helical" evidence="6">
    <location>
        <begin position="386"/>
        <end position="404"/>
    </location>
</feature>